<keyword evidence="4" id="KW-0238">DNA-binding</keyword>
<dbReference type="AlphaFoldDB" id="A0A8J3QAF5"/>
<accession>A0A8J3QAF5</accession>
<feature type="domain" description="RNA polymerase sigma-70 region 2" evidence="6">
    <location>
        <begin position="14"/>
        <end position="76"/>
    </location>
</feature>
<dbReference type="InterPro" id="IPR013249">
    <property type="entry name" value="RNA_pol_sigma70_r4_t2"/>
</dbReference>
<dbReference type="InterPro" id="IPR007627">
    <property type="entry name" value="RNA_pol_sigma70_r2"/>
</dbReference>
<feature type="domain" description="RNA polymerase sigma factor 70 region 4 type 2" evidence="7">
    <location>
        <begin position="99"/>
        <end position="152"/>
    </location>
</feature>
<keyword evidence="9" id="KW-1185">Reference proteome</keyword>
<evidence type="ECO:0000259" key="6">
    <source>
        <dbReference type="Pfam" id="PF04542"/>
    </source>
</evidence>
<keyword evidence="5" id="KW-0804">Transcription</keyword>
<dbReference type="InterPro" id="IPR013325">
    <property type="entry name" value="RNA_pol_sigma_r2"/>
</dbReference>
<gene>
    <name evidence="8" type="ORF">Rhe02_49670</name>
</gene>
<dbReference type="InterPro" id="IPR036388">
    <property type="entry name" value="WH-like_DNA-bd_sf"/>
</dbReference>
<comment type="similarity">
    <text evidence="1">Belongs to the sigma-70 factor family. ECF subfamily.</text>
</comment>
<dbReference type="SUPFAM" id="SSF88659">
    <property type="entry name" value="Sigma3 and sigma4 domains of RNA polymerase sigma factors"/>
    <property type="match status" value="1"/>
</dbReference>
<name>A0A8J3QAF5_9ACTN</name>
<protein>
    <submittedName>
        <fullName evidence="8">DNA-directed RNA polymerase sigma-70 factor</fullName>
    </submittedName>
</protein>
<dbReference type="NCBIfam" id="TIGR02937">
    <property type="entry name" value="sigma70-ECF"/>
    <property type="match status" value="1"/>
</dbReference>
<dbReference type="InterPro" id="IPR014325">
    <property type="entry name" value="RNA_pol_sigma-E_actinobac"/>
</dbReference>
<dbReference type="Gene3D" id="1.10.1740.10">
    <property type="match status" value="1"/>
</dbReference>
<dbReference type="InterPro" id="IPR013324">
    <property type="entry name" value="RNA_pol_sigma_r3/r4-like"/>
</dbReference>
<dbReference type="GO" id="GO:0000428">
    <property type="term" value="C:DNA-directed RNA polymerase complex"/>
    <property type="evidence" value="ECO:0007669"/>
    <property type="project" value="UniProtKB-KW"/>
</dbReference>
<dbReference type="PANTHER" id="PTHR43133:SF50">
    <property type="entry name" value="ECF RNA POLYMERASE SIGMA FACTOR SIGM"/>
    <property type="match status" value="1"/>
</dbReference>
<dbReference type="GO" id="GO:0016987">
    <property type="term" value="F:sigma factor activity"/>
    <property type="evidence" value="ECO:0007669"/>
    <property type="project" value="UniProtKB-KW"/>
</dbReference>
<dbReference type="NCBIfam" id="TIGR02983">
    <property type="entry name" value="SigE-fam_strep"/>
    <property type="match status" value="1"/>
</dbReference>
<dbReference type="Pfam" id="PF04542">
    <property type="entry name" value="Sigma70_r2"/>
    <property type="match status" value="1"/>
</dbReference>
<keyword evidence="2" id="KW-0805">Transcription regulation</keyword>
<dbReference type="InterPro" id="IPR039425">
    <property type="entry name" value="RNA_pol_sigma-70-like"/>
</dbReference>
<dbReference type="RefSeq" id="WP_239124022.1">
    <property type="nucleotide sequence ID" value="NZ_BONY01000031.1"/>
</dbReference>
<evidence type="ECO:0000256" key="1">
    <source>
        <dbReference type="ARBA" id="ARBA00010641"/>
    </source>
</evidence>
<dbReference type="SUPFAM" id="SSF88946">
    <property type="entry name" value="Sigma2 domain of RNA polymerase sigma factors"/>
    <property type="match status" value="1"/>
</dbReference>
<dbReference type="Gene3D" id="1.10.10.10">
    <property type="entry name" value="Winged helix-like DNA-binding domain superfamily/Winged helix DNA-binding domain"/>
    <property type="match status" value="1"/>
</dbReference>
<sequence length="169" mass="19211">MDSATERDFKTFVAQSTPALFRVAFALTGQQHAAEDLLQVALERVYVRWHRLTDPAGYTKRVMYHEYVSWWRKWRRREVPMAVLPELSDVDSAAQVLLRRALHAALGGLPPRQRAVLVLRYLEDLSEQQVAELLGCSVKTVSSQSSRALAQLRSACGWLMETKAKEVAE</sequence>
<dbReference type="GO" id="GO:0006352">
    <property type="term" value="P:DNA-templated transcription initiation"/>
    <property type="evidence" value="ECO:0007669"/>
    <property type="project" value="InterPro"/>
</dbReference>
<evidence type="ECO:0000256" key="2">
    <source>
        <dbReference type="ARBA" id="ARBA00023015"/>
    </source>
</evidence>
<reference evidence="8" key="1">
    <citation type="submission" date="2021-01" db="EMBL/GenBank/DDBJ databases">
        <title>Whole genome shotgun sequence of Rhizocola hellebori NBRC 109834.</title>
        <authorList>
            <person name="Komaki H."/>
            <person name="Tamura T."/>
        </authorList>
    </citation>
    <scope>NUCLEOTIDE SEQUENCE</scope>
    <source>
        <strain evidence="8">NBRC 109834</strain>
    </source>
</reference>
<dbReference type="CDD" id="cd06171">
    <property type="entry name" value="Sigma70_r4"/>
    <property type="match status" value="1"/>
</dbReference>
<evidence type="ECO:0000256" key="4">
    <source>
        <dbReference type="ARBA" id="ARBA00023125"/>
    </source>
</evidence>
<dbReference type="Pfam" id="PF08281">
    <property type="entry name" value="Sigma70_r4_2"/>
    <property type="match status" value="1"/>
</dbReference>
<dbReference type="GO" id="GO:0003677">
    <property type="term" value="F:DNA binding"/>
    <property type="evidence" value="ECO:0007669"/>
    <property type="project" value="UniProtKB-KW"/>
</dbReference>
<evidence type="ECO:0000256" key="3">
    <source>
        <dbReference type="ARBA" id="ARBA00023082"/>
    </source>
</evidence>
<evidence type="ECO:0000256" key="5">
    <source>
        <dbReference type="ARBA" id="ARBA00023163"/>
    </source>
</evidence>
<dbReference type="PANTHER" id="PTHR43133">
    <property type="entry name" value="RNA POLYMERASE ECF-TYPE SIGMA FACTO"/>
    <property type="match status" value="1"/>
</dbReference>
<comment type="caution">
    <text evidence="8">The sequence shown here is derived from an EMBL/GenBank/DDBJ whole genome shotgun (WGS) entry which is preliminary data.</text>
</comment>
<dbReference type="InterPro" id="IPR014284">
    <property type="entry name" value="RNA_pol_sigma-70_dom"/>
</dbReference>
<organism evidence="8 9">
    <name type="scientific">Rhizocola hellebori</name>
    <dbReference type="NCBI Taxonomy" id="1392758"/>
    <lineage>
        <taxon>Bacteria</taxon>
        <taxon>Bacillati</taxon>
        <taxon>Actinomycetota</taxon>
        <taxon>Actinomycetes</taxon>
        <taxon>Micromonosporales</taxon>
        <taxon>Micromonosporaceae</taxon>
        <taxon>Rhizocola</taxon>
    </lineage>
</organism>
<keyword evidence="3" id="KW-0731">Sigma factor</keyword>
<evidence type="ECO:0000259" key="7">
    <source>
        <dbReference type="Pfam" id="PF08281"/>
    </source>
</evidence>
<proteinExistence type="inferred from homology"/>
<evidence type="ECO:0000313" key="8">
    <source>
        <dbReference type="EMBL" id="GIH06900.1"/>
    </source>
</evidence>
<dbReference type="EMBL" id="BONY01000031">
    <property type="protein sequence ID" value="GIH06900.1"/>
    <property type="molecule type" value="Genomic_DNA"/>
</dbReference>
<keyword evidence="8" id="KW-0240">DNA-directed RNA polymerase</keyword>
<dbReference type="Proteomes" id="UP000612899">
    <property type="component" value="Unassembled WGS sequence"/>
</dbReference>
<evidence type="ECO:0000313" key="9">
    <source>
        <dbReference type="Proteomes" id="UP000612899"/>
    </source>
</evidence>